<evidence type="ECO:0000313" key="2">
    <source>
        <dbReference type="EMBL" id="MBC5723092.1"/>
    </source>
</evidence>
<reference evidence="2" key="1">
    <citation type="submission" date="2020-08" db="EMBL/GenBank/DDBJ databases">
        <title>Genome public.</title>
        <authorList>
            <person name="Liu C."/>
            <person name="Sun Q."/>
        </authorList>
    </citation>
    <scope>NUCLEOTIDE SEQUENCE</scope>
    <source>
        <strain evidence="2">NSJ-23</strain>
    </source>
</reference>
<dbReference type="EMBL" id="JACOPO010000006">
    <property type="protein sequence ID" value="MBC5723092.1"/>
    <property type="molecule type" value="Genomic_DNA"/>
</dbReference>
<dbReference type="AlphaFoldDB" id="A0A8J6JAV8"/>
<name>A0A8J6JAV8_9FIRM</name>
<proteinExistence type="predicted"/>
<evidence type="ECO:0000256" key="1">
    <source>
        <dbReference type="SAM" id="Coils"/>
    </source>
</evidence>
<evidence type="ECO:0000313" key="3">
    <source>
        <dbReference type="Proteomes" id="UP000628736"/>
    </source>
</evidence>
<sequence>MLEEKDLQAIAQLMEKQKQEIMSETKGLLSQQKQEILDETTQRMKVLLDTEVTPKFNLLAENQKIMLDKLAPKSELEELRSEVSVLKLAIRSINQEIAELKKAQ</sequence>
<dbReference type="Proteomes" id="UP000628736">
    <property type="component" value="Unassembled WGS sequence"/>
</dbReference>
<feature type="coiled-coil region" evidence="1">
    <location>
        <begin position="76"/>
        <end position="103"/>
    </location>
</feature>
<accession>A0A8J6JAV8</accession>
<comment type="caution">
    <text evidence="2">The sequence shown here is derived from an EMBL/GenBank/DDBJ whole genome shotgun (WGS) entry which is preliminary data.</text>
</comment>
<keyword evidence="1" id="KW-0175">Coiled coil</keyword>
<keyword evidence="3" id="KW-1185">Reference proteome</keyword>
<protein>
    <submittedName>
        <fullName evidence="2">Uncharacterized protein</fullName>
    </submittedName>
</protein>
<organism evidence="2 3">
    <name type="scientific">Flintibacter hominis</name>
    <dbReference type="NCBI Taxonomy" id="2763048"/>
    <lineage>
        <taxon>Bacteria</taxon>
        <taxon>Bacillati</taxon>
        <taxon>Bacillota</taxon>
        <taxon>Clostridia</taxon>
        <taxon>Eubacteriales</taxon>
        <taxon>Flintibacter</taxon>
    </lineage>
</organism>
<gene>
    <name evidence="2" type="ORF">H8S11_09725</name>
</gene>
<dbReference type="RefSeq" id="WP_186852983.1">
    <property type="nucleotide sequence ID" value="NZ_JACOPO010000006.1"/>
</dbReference>